<organism evidence="1 2">
    <name type="scientific">Rhypophila decipiens</name>
    <dbReference type="NCBI Taxonomy" id="261697"/>
    <lineage>
        <taxon>Eukaryota</taxon>
        <taxon>Fungi</taxon>
        <taxon>Dikarya</taxon>
        <taxon>Ascomycota</taxon>
        <taxon>Pezizomycotina</taxon>
        <taxon>Sordariomycetes</taxon>
        <taxon>Sordariomycetidae</taxon>
        <taxon>Sordariales</taxon>
        <taxon>Naviculisporaceae</taxon>
        <taxon>Rhypophila</taxon>
    </lineage>
</organism>
<sequence>MNTAREYPQIIQVWIVGSSDEEALCCFGKAKSHGLTKLCTSGHSVTKSKGCVRIRHCCIDGMGRFLGLQKTCRSNLEAWDRNAKNKGAPTCERASRPVTKLSDHLTLQYRTVSVPYPPETNYCNRIAYHNNLRNTRSLFVPDYGYILPSNSSVRYRSLVQVADDVGRRYFAVDSRAGGSKQGCCGAKCEWVFRGLSPDKLVHLSAVGTTGDPAPIAPEEVGPALSGVFATVDRSQPGTKKKAARGIRTV</sequence>
<reference evidence="1" key="1">
    <citation type="journal article" date="2023" name="Mol. Phylogenet. Evol.">
        <title>Genome-scale phylogeny and comparative genomics of the fungal order Sordariales.</title>
        <authorList>
            <person name="Hensen N."/>
            <person name="Bonometti L."/>
            <person name="Westerberg I."/>
            <person name="Brannstrom I.O."/>
            <person name="Guillou S."/>
            <person name="Cros-Aarteil S."/>
            <person name="Calhoun S."/>
            <person name="Haridas S."/>
            <person name="Kuo A."/>
            <person name="Mondo S."/>
            <person name="Pangilinan J."/>
            <person name="Riley R."/>
            <person name="LaButti K."/>
            <person name="Andreopoulos B."/>
            <person name="Lipzen A."/>
            <person name="Chen C."/>
            <person name="Yan M."/>
            <person name="Daum C."/>
            <person name="Ng V."/>
            <person name="Clum A."/>
            <person name="Steindorff A."/>
            <person name="Ohm R.A."/>
            <person name="Martin F."/>
            <person name="Silar P."/>
            <person name="Natvig D.O."/>
            <person name="Lalanne C."/>
            <person name="Gautier V."/>
            <person name="Ament-Velasquez S.L."/>
            <person name="Kruys A."/>
            <person name="Hutchinson M.I."/>
            <person name="Powell A.J."/>
            <person name="Barry K."/>
            <person name="Miller A.N."/>
            <person name="Grigoriev I.V."/>
            <person name="Debuchy R."/>
            <person name="Gladieux P."/>
            <person name="Hiltunen Thoren M."/>
            <person name="Johannesson H."/>
        </authorList>
    </citation>
    <scope>NUCLEOTIDE SEQUENCE</scope>
    <source>
        <strain evidence="1">PSN293</strain>
    </source>
</reference>
<protein>
    <submittedName>
        <fullName evidence="1">Uncharacterized protein</fullName>
    </submittedName>
</protein>
<comment type="caution">
    <text evidence="1">The sequence shown here is derived from an EMBL/GenBank/DDBJ whole genome shotgun (WGS) entry which is preliminary data.</text>
</comment>
<gene>
    <name evidence="1" type="ORF">QBC37DRAFT_450641</name>
</gene>
<evidence type="ECO:0000313" key="2">
    <source>
        <dbReference type="Proteomes" id="UP001301769"/>
    </source>
</evidence>
<evidence type="ECO:0000313" key="1">
    <source>
        <dbReference type="EMBL" id="KAK4209341.1"/>
    </source>
</evidence>
<keyword evidence="2" id="KW-1185">Reference proteome</keyword>
<dbReference type="Proteomes" id="UP001301769">
    <property type="component" value="Unassembled WGS sequence"/>
</dbReference>
<name>A0AAN6Y0Y0_9PEZI</name>
<proteinExistence type="predicted"/>
<reference evidence="1" key="2">
    <citation type="submission" date="2023-05" db="EMBL/GenBank/DDBJ databases">
        <authorList>
            <consortium name="Lawrence Berkeley National Laboratory"/>
            <person name="Steindorff A."/>
            <person name="Hensen N."/>
            <person name="Bonometti L."/>
            <person name="Westerberg I."/>
            <person name="Brannstrom I.O."/>
            <person name="Guillou S."/>
            <person name="Cros-Aarteil S."/>
            <person name="Calhoun S."/>
            <person name="Haridas S."/>
            <person name="Kuo A."/>
            <person name="Mondo S."/>
            <person name="Pangilinan J."/>
            <person name="Riley R."/>
            <person name="Labutti K."/>
            <person name="Andreopoulos B."/>
            <person name="Lipzen A."/>
            <person name="Chen C."/>
            <person name="Yanf M."/>
            <person name="Daum C."/>
            <person name="Ng V."/>
            <person name="Clum A."/>
            <person name="Ohm R."/>
            <person name="Martin F."/>
            <person name="Silar P."/>
            <person name="Natvig D."/>
            <person name="Lalanne C."/>
            <person name="Gautier V."/>
            <person name="Ament-Velasquez S.L."/>
            <person name="Kruys A."/>
            <person name="Hutchinson M.I."/>
            <person name="Powell A.J."/>
            <person name="Barry K."/>
            <person name="Miller A.N."/>
            <person name="Grigoriev I.V."/>
            <person name="Debuchy R."/>
            <person name="Gladieux P."/>
            <person name="Thoren M.H."/>
            <person name="Johannesson H."/>
        </authorList>
    </citation>
    <scope>NUCLEOTIDE SEQUENCE</scope>
    <source>
        <strain evidence="1">PSN293</strain>
    </source>
</reference>
<dbReference type="AlphaFoldDB" id="A0AAN6Y0Y0"/>
<dbReference type="EMBL" id="MU858208">
    <property type="protein sequence ID" value="KAK4209341.1"/>
    <property type="molecule type" value="Genomic_DNA"/>
</dbReference>
<accession>A0AAN6Y0Y0</accession>